<organism evidence="2 3">
    <name type="scientific">Paraglomus brasilianum</name>
    <dbReference type="NCBI Taxonomy" id="144538"/>
    <lineage>
        <taxon>Eukaryota</taxon>
        <taxon>Fungi</taxon>
        <taxon>Fungi incertae sedis</taxon>
        <taxon>Mucoromycota</taxon>
        <taxon>Glomeromycotina</taxon>
        <taxon>Glomeromycetes</taxon>
        <taxon>Paraglomerales</taxon>
        <taxon>Paraglomeraceae</taxon>
        <taxon>Paraglomus</taxon>
    </lineage>
</organism>
<evidence type="ECO:0000256" key="1">
    <source>
        <dbReference type="SAM" id="MobiDB-lite"/>
    </source>
</evidence>
<accession>A0A9N9DZV4</accession>
<dbReference type="OrthoDB" id="2405530at2759"/>
<feature type="region of interest" description="Disordered" evidence="1">
    <location>
        <begin position="136"/>
        <end position="161"/>
    </location>
</feature>
<dbReference type="CDD" id="cd00298">
    <property type="entry name" value="ACD_sHsps_p23-like"/>
    <property type="match status" value="1"/>
</dbReference>
<evidence type="ECO:0000313" key="3">
    <source>
        <dbReference type="Proteomes" id="UP000789739"/>
    </source>
</evidence>
<reference evidence="2" key="1">
    <citation type="submission" date="2021-06" db="EMBL/GenBank/DDBJ databases">
        <authorList>
            <person name="Kallberg Y."/>
            <person name="Tangrot J."/>
            <person name="Rosling A."/>
        </authorList>
    </citation>
    <scope>NUCLEOTIDE SEQUENCE</scope>
    <source>
        <strain evidence="2">BR232B</strain>
    </source>
</reference>
<comment type="caution">
    <text evidence="2">The sequence shown here is derived from an EMBL/GenBank/DDBJ whole genome shotgun (WGS) entry which is preliminary data.</text>
</comment>
<feature type="region of interest" description="Disordered" evidence="1">
    <location>
        <begin position="322"/>
        <end position="365"/>
    </location>
</feature>
<proteinExistence type="predicted"/>
<feature type="compositionally biased region" description="Basic and acidic residues" evidence="1">
    <location>
        <begin position="147"/>
        <end position="161"/>
    </location>
</feature>
<keyword evidence="3" id="KW-1185">Reference proteome</keyword>
<sequence length="512" mass="57562">MFYPTENTSSPPVYRKFLCCGKPEQSVLIGGDICGFSYTQLEKWLKPFSPVPFRHIVKKLQMGKYGHLHFDTQMEAAQFYHEMNGRLFDALEGRDGNVKFSHALYFNSKRPVEYGKALGIATTKRERATMTSLMAEEVTGNSPKWPQDSKESATCELGEDSKTGSKYEFNKGSKSLKQSQNSKADVTYDLPEGILGSSTEQLQDNKTNVAYRLYEDSQAFCIVLLTPGIKDKTEFEIAVADDDQFISIKGKFVNNSASGKLIIDSIPSGPFQAEIPLPGKIDISCNVDIWIKHGTRPEVHASEKNDQDKAVNTSLLKHKQENNDEVFYNTSTEGSDDDSELSDLETDSGDDSPSEIAKRTREQPLKKQRLIKEGKCIMSELMSASFKSFARAHAEMEDSKNLCHSFVLDPKDTTYVTEGIFTKAELDEIAMHKRHALPEIPKDLLDYLMTFVKACKVQFYVVNLIVTHVTISGQNTTHELRQALGKPIVSADGVNVREMHHDFDWLHQVVHS</sequence>
<feature type="non-terminal residue" evidence="2">
    <location>
        <position position="512"/>
    </location>
</feature>
<feature type="compositionally biased region" description="Acidic residues" evidence="1">
    <location>
        <begin position="334"/>
        <end position="353"/>
    </location>
</feature>
<gene>
    <name evidence="2" type="ORF">PBRASI_LOCUS10379</name>
</gene>
<protein>
    <submittedName>
        <fullName evidence="2">8224_t:CDS:1</fullName>
    </submittedName>
</protein>
<dbReference type="Proteomes" id="UP000789739">
    <property type="component" value="Unassembled WGS sequence"/>
</dbReference>
<evidence type="ECO:0000313" key="2">
    <source>
        <dbReference type="EMBL" id="CAG8653343.1"/>
    </source>
</evidence>
<feature type="compositionally biased region" description="Basic and acidic residues" evidence="1">
    <location>
        <begin position="356"/>
        <end position="365"/>
    </location>
</feature>
<name>A0A9N9DZV4_9GLOM</name>
<dbReference type="AlphaFoldDB" id="A0A9N9DZV4"/>
<dbReference type="EMBL" id="CAJVPI010003047">
    <property type="protein sequence ID" value="CAG8653343.1"/>
    <property type="molecule type" value="Genomic_DNA"/>
</dbReference>